<evidence type="ECO:0000256" key="3">
    <source>
        <dbReference type="ARBA" id="ARBA00022801"/>
    </source>
</evidence>
<gene>
    <name evidence="8" type="ORF">Csa_3G860250</name>
</gene>
<keyword evidence="9" id="KW-1185">Reference proteome</keyword>
<name>A0A0A0LG59_CUCSA</name>
<dbReference type="InterPro" id="IPR003960">
    <property type="entry name" value="ATPase_AAA_CS"/>
</dbReference>
<protein>
    <recommendedName>
        <fullName evidence="7">AAA+ ATPase domain-containing protein</fullName>
    </recommendedName>
</protein>
<dbReference type="Pfam" id="PF14363">
    <property type="entry name" value="AAA_assoc"/>
    <property type="match status" value="1"/>
</dbReference>
<accession>A0A0A0LG59</accession>
<keyword evidence="6" id="KW-0547">Nucleotide-binding</keyword>
<dbReference type="EMBL" id="CM002924">
    <property type="protein sequence ID" value="KGN59989.1"/>
    <property type="molecule type" value="Genomic_DNA"/>
</dbReference>
<organism evidence="8 9">
    <name type="scientific">Cucumis sativus</name>
    <name type="common">Cucumber</name>
    <dbReference type="NCBI Taxonomy" id="3659"/>
    <lineage>
        <taxon>Eukaryota</taxon>
        <taxon>Viridiplantae</taxon>
        <taxon>Streptophyta</taxon>
        <taxon>Embryophyta</taxon>
        <taxon>Tracheophyta</taxon>
        <taxon>Spermatophyta</taxon>
        <taxon>Magnoliopsida</taxon>
        <taxon>eudicotyledons</taxon>
        <taxon>Gunneridae</taxon>
        <taxon>Pentapetalae</taxon>
        <taxon>rosids</taxon>
        <taxon>fabids</taxon>
        <taxon>Cucurbitales</taxon>
        <taxon>Cucurbitaceae</taxon>
        <taxon>Benincaseae</taxon>
        <taxon>Cucumis</taxon>
    </lineage>
</organism>
<dbReference type="Gramene" id="KGN59989">
    <property type="protein sequence ID" value="KGN59989"/>
    <property type="gene ID" value="Csa_3G860250"/>
</dbReference>
<evidence type="ECO:0000256" key="2">
    <source>
        <dbReference type="ARBA" id="ARBA00007448"/>
    </source>
</evidence>
<proteinExistence type="inferred from homology"/>
<comment type="catalytic activity">
    <reaction evidence="5">
        <text>ATP + H2O = ADP + phosphate + H(+)</text>
        <dbReference type="Rhea" id="RHEA:13065"/>
        <dbReference type="ChEBI" id="CHEBI:15377"/>
        <dbReference type="ChEBI" id="CHEBI:15378"/>
        <dbReference type="ChEBI" id="CHEBI:30616"/>
        <dbReference type="ChEBI" id="CHEBI:43474"/>
        <dbReference type="ChEBI" id="CHEBI:456216"/>
    </reaction>
</comment>
<dbReference type="InterPro" id="IPR003593">
    <property type="entry name" value="AAA+_ATPase"/>
</dbReference>
<sequence>MAIPQEFLPSPKTIPSLMASLTASAVLFRTFYNELIPDAVRDYFVSRLHDFYTRFSSQLIIVIEELDGLTVNQMFDAANVYLGTKVSSSTRRIKVHKPQKEKELAVTIDRNQELIDIFQGVNFKWVLVSSRIERPISSKNRNANVHEHSDVRHFELSFHKKHREMALRFYLPHILREANTIGDEKKAMKLHTIDYNGTHYWGSIDLNHPATFDTIAMNPETKKALIDDLNTFIERKEYYRRVGRAWKRGYLLYGPPGTGKSSLIAAMANYLKFDIYDMDLKEVQYNSDLRRLLIGTGNRSILVIEDIDCSIELQDRSSDSKNQTKSTEDEKITLSGLLNFIDGLWSSCGDERIVVFTTNHMDRLDPALLRPGRMDMHLHMSYCDFGGFKILAYNYLLIQEHPLFEKIKEFLNKVEATPAELAGELMKSDDTISSLQGIIQLLHDKQEKTRLSDLRINSGKA</sequence>
<dbReference type="PROSITE" id="PS00674">
    <property type="entry name" value="AAA"/>
    <property type="match status" value="1"/>
</dbReference>
<dbReference type="eggNOG" id="KOG0743">
    <property type="taxonomic scope" value="Eukaryota"/>
</dbReference>
<evidence type="ECO:0000256" key="1">
    <source>
        <dbReference type="ARBA" id="ARBA00001946"/>
    </source>
</evidence>
<keyword evidence="6" id="KW-0067">ATP-binding</keyword>
<comment type="similarity">
    <text evidence="2">Belongs to the AAA ATPase family. BCS1 subfamily.</text>
</comment>
<evidence type="ECO:0000259" key="7">
    <source>
        <dbReference type="SMART" id="SM00382"/>
    </source>
</evidence>
<dbReference type="InterPro" id="IPR025753">
    <property type="entry name" value="AAA_N_dom"/>
</dbReference>
<dbReference type="SUPFAM" id="SSF52540">
    <property type="entry name" value="P-loop containing nucleoside triphosphate hydrolases"/>
    <property type="match status" value="1"/>
</dbReference>
<keyword evidence="4" id="KW-0460">Magnesium</keyword>
<dbReference type="GO" id="GO:0016887">
    <property type="term" value="F:ATP hydrolysis activity"/>
    <property type="evidence" value="ECO:0007669"/>
    <property type="project" value="InterPro"/>
</dbReference>
<keyword evidence="3" id="KW-0378">Hydrolase</keyword>
<dbReference type="CDD" id="cd19510">
    <property type="entry name" value="RecA-like_BCS1"/>
    <property type="match status" value="1"/>
</dbReference>
<dbReference type="InterPro" id="IPR003959">
    <property type="entry name" value="ATPase_AAA_core"/>
</dbReference>
<dbReference type="Proteomes" id="UP000029981">
    <property type="component" value="Chromosome 3"/>
</dbReference>
<evidence type="ECO:0000313" key="8">
    <source>
        <dbReference type="EMBL" id="KGN59989.1"/>
    </source>
</evidence>
<dbReference type="GO" id="GO:0005524">
    <property type="term" value="F:ATP binding"/>
    <property type="evidence" value="ECO:0007669"/>
    <property type="project" value="UniProtKB-KW"/>
</dbReference>
<reference evidence="8 9" key="2">
    <citation type="journal article" date="2009" name="PLoS ONE">
        <title>An integrated genetic and cytogenetic map of the cucumber genome.</title>
        <authorList>
            <person name="Ren Y."/>
            <person name="Zhang Z."/>
            <person name="Liu J."/>
            <person name="Staub J.E."/>
            <person name="Han Y."/>
            <person name="Cheng Z."/>
            <person name="Li X."/>
            <person name="Lu J."/>
            <person name="Miao H."/>
            <person name="Kang H."/>
            <person name="Xie B."/>
            <person name="Gu X."/>
            <person name="Wang X."/>
            <person name="Du Y."/>
            <person name="Jin W."/>
            <person name="Huang S."/>
        </authorList>
    </citation>
    <scope>NUCLEOTIDE SEQUENCE [LARGE SCALE GENOMIC DNA]</scope>
    <source>
        <strain evidence="9">cv. 9930</strain>
    </source>
</reference>
<dbReference type="SMART" id="SM00382">
    <property type="entry name" value="AAA"/>
    <property type="match status" value="1"/>
</dbReference>
<evidence type="ECO:0000256" key="4">
    <source>
        <dbReference type="ARBA" id="ARBA00022842"/>
    </source>
</evidence>
<dbReference type="Pfam" id="PF25568">
    <property type="entry name" value="AAA_lid_At3g28540"/>
    <property type="match status" value="1"/>
</dbReference>
<reference evidence="8 9" key="1">
    <citation type="journal article" date="2009" name="Nat. Genet.">
        <title>The genome of the cucumber, Cucumis sativus L.</title>
        <authorList>
            <person name="Huang S."/>
            <person name="Li R."/>
            <person name="Zhang Z."/>
            <person name="Li L."/>
            <person name="Gu X."/>
            <person name="Fan W."/>
            <person name="Lucas W.J."/>
            <person name="Wang X."/>
            <person name="Xie B."/>
            <person name="Ni P."/>
            <person name="Ren Y."/>
            <person name="Zhu H."/>
            <person name="Li J."/>
            <person name="Lin K."/>
            <person name="Jin W."/>
            <person name="Fei Z."/>
            <person name="Li G."/>
            <person name="Staub J."/>
            <person name="Kilian A."/>
            <person name="van der Vossen E.A."/>
            <person name="Wu Y."/>
            <person name="Guo J."/>
            <person name="He J."/>
            <person name="Jia Z."/>
            <person name="Ren Y."/>
            <person name="Tian G."/>
            <person name="Lu Y."/>
            <person name="Ruan J."/>
            <person name="Qian W."/>
            <person name="Wang M."/>
            <person name="Huang Q."/>
            <person name="Li B."/>
            <person name="Xuan Z."/>
            <person name="Cao J."/>
            <person name="Asan"/>
            <person name="Wu Z."/>
            <person name="Zhang J."/>
            <person name="Cai Q."/>
            <person name="Bai Y."/>
            <person name="Zhao B."/>
            <person name="Han Y."/>
            <person name="Li Y."/>
            <person name="Li X."/>
            <person name="Wang S."/>
            <person name="Shi Q."/>
            <person name="Liu S."/>
            <person name="Cho W.K."/>
            <person name="Kim J.Y."/>
            <person name="Xu Y."/>
            <person name="Heller-Uszynska K."/>
            <person name="Miao H."/>
            <person name="Cheng Z."/>
            <person name="Zhang S."/>
            <person name="Wu J."/>
            <person name="Yang Y."/>
            <person name="Kang H."/>
            <person name="Li M."/>
            <person name="Liang H."/>
            <person name="Ren X."/>
            <person name="Shi Z."/>
            <person name="Wen M."/>
            <person name="Jian M."/>
            <person name="Yang H."/>
            <person name="Zhang G."/>
            <person name="Yang Z."/>
            <person name="Chen R."/>
            <person name="Liu S."/>
            <person name="Li J."/>
            <person name="Ma L."/>
            <person name="Liu H."/>
            <person name="Zhou Y."/>
            <person name="Zhao J."/>
            <person name="Fang X."/>
            <person name="Li G."/>
            <person name="Fang L."/>
            <person name="Li Y."/>
            <person name="Liu D."/>
            <person name="Zheng H."/>
            <person name="Zhang Y."/>
            <person name="Qin N."/>
            <person name="Li Z."/>
            <person name="Yang G."/>
            <person name="Yang S."/>
            <person name="Bolund L."/>
            <person name="Kristiansen K."/>
            <person name="Zheng H."/>
            <person name="Li S."/>
            <person name="Zhang X."/>
            <person name="Yang H."/>
            <person name="Wang J."/>
            <person name="Sun R."/>
            <person name="Zhang B."/>
            <person name="Jiang S."/>
            <person name="Wang J."/>
            <person name="Du Y."/>
            <person name="Li S."/>
        </authorList>
    </citation>
    <scope>NUCLEOTIDE SEQUENCE [LARGE SCALE GENOMIC DNA]</scope>
    <source>
        <strain evidence="9">cv. 9930</strain>
    </source>
</reference>
<dbReference type="STRING" id="3659.A0A0A0LG59"/>
<evidence type="ECO:0000313" key="9">
    <source>
        <dbReference type="Proteomes" id="UP000029981"/>
    </source>
</evidence>
<evidence type="ECO:0000256" key="5">
    <source>
        <dbReference type="ARBA" id="ARBA00049360"/>
    </source>
</evidence>
<dbReference type="InterPro" id="IPR050747">
    <property type="entry name" value="Mitochondrial_chaperone_BCS1"/>
</dbReference>
<reference evidence="8 9" key="4">
    <citation type="journal article" date="2011" name="BMC Genomics">
        <title>RNA-Seq improves annotation of protein-coding genes in the cucumber genome.</title>
        <authorList>
            <person name="Li Z."/>
            <person name="Zhang Z."/>
            <person name="Yan P."/>
            <person name="Huang S."/>
            <person name="Fei Z."/>
            <person name="Lin K."/>
        </authorList>
    </citation>
    <scope>NUCLEOTIDE SEQUENCE [LARGE SCALE GENOMIC DNA]</scope>
    <source>
        <strain evidence="9">cv. 9930</strain>
    </source>
</reference>
<dbReference type="Gene3D" id="3.40.50.300">
    <property type="entry name" value="P-loop containing nucleotide triphosphate hydrolases"/>
    <property type="match status" value="1"/>
</dbReference>
<comment type="cofactor">
    <cofactor evidence="1">
        <name>Mg(2+)</name>
        <dbReference type="ChEBI" id="CHEBI:18420"/>
    </cofactor>
</comment>
<dbReference type="InterPro" id="IPR027417">
    <property type="entry name" value="P-loop_NTPase"/>
</dbReference>
<dbReference type="GO" id="GO:0006950">
    <property type="term" value="P:response to stress"/>
    <property type="evidence" value="ECO:0007669"/>
    <property type="project" value="UniProtKB-ARBA"/>
</dbReference>
<dbReference type="InterPro" id="IPR058017">
    <property type="entry name" value="At3g28540-like_C"/>
</dbReference>
<reference evidence="8 9" key="3">
    <citation type="journal article" date="2010" name="BMC Genomics">
        <title>Transcriptome sequencing and comparative analysis of cucumber flowers with different sex types.</title>
        <authorList>
            <person name="Guo S."/>
            <person name="Zheng Y."/>
            <person name="Joung J.G."/>
            <person name="Liu S."/>
            <person name="Zhang Z."/>
            <person name="Crasta O.R."/>
            <person name="Sobral B.W."/>
            <person name="Xu Y."/>
            <person name="Huang S."/>
            <person name="Fei Z."/>
        </authorList>
    </citation>
    <scope>NUCLEOTIDE SEQUENCE [LARGE SCALE GENOMIC DNA]</scope>
    <source>
        <strain evidence="9">cv. 9930</strain>
    </source>
</reference>
<dbReference type="Pfam" id="PF00004">
    <property type="entry name" value="AAA"/>
    <property type="match status" value="1"/>
</dbReference>
<dbReference type="AlphaFoldDB" id="A0A0A0LG59"/>
<dbReference type="Gene3D" id="6.10.280.40">
    <property type="match status" value="1"/>
</dbReference>
<dbReference type="PANTHER" id="PTHR23070">
    <property type="entry name" value="BCS1 AAA-TYPE ATPASE"/>
    <property type="match status" value="1"/>
</dbReference>
<dbReference type="OMA" id="AMDPEMK"/>
<feature type="domain" description="AAA+ ATPase" evidence="7">
    <location>
        <begin position="246"/>
        <end position="384"/>
    </location>
</feature>
<evidence type="ECO:0000256" key="6">
    <source>
        <dbReference type="RuleBase" id="RU003651"/>
    </source>
</evidence>